<accession>A0A8T1WUP0</accession>
<reference evidence="16" key="1">
    <citation type="submission" date="2021-02" db="EMBL/GenBank/DDBJ databases">
        <authorList>
            <person name="Palmer J.M."/>
        </authorList>
    </citation>
    <scope>NUCLEOTIDE SEQUENCE</scope>
    <source>
        <strain evidence="16">SCRP23</strain>
    </source>
</reference>
<keyword evidence="11" id="KW-0496">Mitochondrion</keyword>
<evidence type="ECO:0000256" key="14">
    <source>
        <dbReference type="ARBA" id="ARBA00049515"/>
    </source>
</evidence>
<dbReference type="OrthoDB" id="5423599at2759"/>
<gene>
    <name evidence="16" type="primary">MRPL39</name>
    <name evidence="16" type="ORF">PHYBOEH_003467</name>
</gene>
<dbReference type="EMBL" id="JAGDFL010000199">
    <property type="protein sequence ID" value="KAG7395593.1"/>
    <property type="molecule type" value="Genomic_DNA"/>
</dbReference>
<sequence length="733" mass="83120">MLGSVRCRRLGLLASPLRRLQRAGLATVSIKEDRIALWTQELERQQTALQQAFEASAARAEPLDLTVQYPGEVSGAFAFSGIAGVSTSIDVLKRMSEMGLPKLQALAAKLQDSGEIVDLRAPLQRSGTLQLLDFSSDEGKNVFWHSSAHVLGQALEEKFQDKIRLTDGPALSEGGFFYEMFLQDGLTVSESDFDELRRGIKKIVKAKQPFERLQVTREFADELFAYSDFKRDMLHKIPEGEAISLYRCGPLIDLCRGPHVPHTGLLSSFEITRCGASHWEGKELLQRVYGVSFPNNALLKEWRHLQEEAKKRDHRLIGRQQQLFLFHQLSPGSSFFLPHGTRVFNTLADFIRREYRRRGYDEVITPLIFKKELWETSGHLKNYHEDMFMVSQGIVTDDVGSEPSEGHCHDHVHSEEDYDQFGLKPMNCPGHCLMFRESKKYSYRELPVRLADFSALHRNEASGALTGLTRVRRFHQDDAHIFCTAAQVQSEISQCLQFIQHVYGVFDFGFQLRLSTRPDKYMGDLELWDDAEDQLRLALDDFGQPWTVNEGDGAFYGPKIDIVVTDALKRQHQCGTIQLDFQLPINFELTYDGADGETHTPIIIHRAVLGSIERMMAILIEHTGGKWPLWLSPRQVAVLPIAEAHREYAHQVASELQNATPRGLYVDVQDGSKTLNKRVREAQVAGYNYILVVGDKEQAAQEVNIRTRDNQVHGAKPLSDFIADIKASVERLE</sequence>
<keyword evidence="7" id="KW-0862">Zinc</keyword>
<dbReference type="AlphaFoldDB" id="A0A8T1WUP0"/>
<comment type="caution">
    <text evidence="16">The sequence shown here is derived from an EMBL/GenBank/DDBJ whole genome shotgun (WGS) entry which is preliminary data.</text>
</comment>
<dbReference type="Pfam" id="PF00587">
    <property type="entry name" value="tRNA-synt_2b"/>
    <property type="match status" value="1"/>
</dbReference>
<keyword evidence="17" id="KW-1185">Reference proteome</keyword>
<dbReference type="Pfam" id="PF03129">
    <property type="entry name" value="HGTP_anticodon"/>
    <property type="match status" value="1"/>
</dbReference>
<evidence type="ECO:0000256" key="10">
    <source>
        <dbReference type="ARBA" id="ARBA00022946"/>
    </source>
</evidence>
<dbReference type="InterPro" id="IPR012947">
    <property type="entry name" value="tRNA_SAD"/>
</dbReference>
<dbReference type="FunFam" id="3.30.930.10:FF:000039">
    <property type="entry name" value="Threonyl-tRNA synthetase, mitochondrial"/>
    <property type="match status" value="1"/>
</dbReference>
<evidence type="ECO:0000256" key="7">
    <source>
        <dbReference type="ARBA" id="ARBA00022833"/>
    </source>
</evidence>
<keyword evidence="4" id="KW-0436">Ligase</keyword>
<dbReference type="CDD" id="cd00860">
    <property type="entry name" value="ThrRS_anticodon"/>
    <property type="match status" value="1"/>
</dbReference>
<dbReference type="FunFam" id="3.30.980.10:FF:000003">
    <property type="entry name" value="Threonine--tRNA ligase, cytoplasmic"/>
    <property type="match status" value="1"/>
</dbReference>
<dbReference type="GO" id="GO:0005524">
    <property type="term" value="F:ATP binding"/>
    <property type="evidence" value="ECO:0007669"/>
    <property type="project" value="UniProtKB-KW"/>
</dbReference>
<evidence type="ECO:0000256" key="2">
    <source>
        <dbReference type="ARBA" id="ARBA00008226"/>
    </source>
</evidence>
<dbReference type="EC" id="6.1.1.3" evidence="3"/>
<comment type="subcellular location">
    <subcellularLocation>
        <location evidence="1">Mitochondrion matrix</location>
    </subcellularLocation>
</comment>
<dbReference type="SMART" id="SM00863">
    <property type="entry name" value="tRNA_SAD"/>
    <property type="match status" value="1"/>
</dbReference>
<evidence type="ECO:0000256" key="4">
    <source>
        <dbReference type="ARBA" id="ARBA00022598"/>
    </source>
</evidence>
<dbReference type="GO" id="GO:0006435">
    <property type="term" value="P:threonyl-tRNA aminoacylation"/>
    <property type="evidence" value="ECO:0007669"/>
    <property type="project" value="InterPro"/>
</dbReference>
<dbReference type="GO" id="GO:0004829">
    <property type="term" value="F:threonine-tRNA ligase activity"/>
    <property type="evidence" value="ECO:0007669"/>
    <property type="project" value="UniProtKB-EC"/>
</dbReference>
<dbReference type="CDD" id="cd00771">
    <property type="entry name" value="ThrRS_core"/>
    <property type="match status" value="1"/>
</dbReference>
<evidence type="ECO:0000256" key="11">
    <source>
        <dbReference type="ARBA" id="ARBA00023128"/>
    </source>
</evidence>
<organism evidence="16 17">
    <name type="scientific">Phytophthora boehmeriae</name>
    <dbReference type="NCBI Taxonomy" id="109152"/>
    <lineage>
        <taxon>Eukaryota</taxon>
        <taxon>Sar</taxon>
        <taxon>Stramenopiles</taxon>
        <taxon>Oomycota</taxon>
        <taxon>Peronosporomycetes</taxon>
        <taxon>Peronosporales</taxon>
        <taxon>Peronosporaceae</taxon>
        <taxon>Phytophthora</taxon>
    </lineage>
</organism>
<dbReference type="GO" id="GO:0005840">
    <property type="term" value="C:ribosome"/>
    <property type="evidence" value="ECO:0007669"/>
    <property type="project" value="UniProtKB-KW"/>
</dbReference>
<dbReference type="Proteomes" id="UP000693981">
    <property type="component" value="Unassembled WGS sequence"/>
</dbReference>
<dbReference type="InterPro" id="IPR002314">
    <property type="entry name" value="aa-tRNA-synt_IIb"/>
</dbReference>
<dbReference type="Pfam" id="PF07973">
    <property type="entry name" value="tRNA_SAD"/>
    <property type="match status" value="1"/>
</dbReference>
<dbReference type="InterPro" id="IPR047246">
    <property type="entry name" value="ThrRS_anticodon"/>
</dbReference>
<evidence type="ECO:0000256" key="1">
    <source>
        <dbReference type="ARBA" id="ARBA00004305"/>
    </source>
</evidence>
<comment type="catalytic activity">
    <reaction evidence="14">
        <text>tRNA(Thr) + L-threonine + ATP = L-threonyl-tRNA(Thr) + AMP + diphosphate + H(+)</text>
        <dbReference type="Rhea" id="RHEA:24624"/>
        <dbReference type="Rhea" id="RHEA-COMP:9670"/>
        <dbReference type="Rhea" id="RHEA-COMP:9704"/>
        <dbReference type="ChEBI" id="CHEBI:15378"/>
        <dbReference type="ChEBI" id="CHEBI:30616"/>
        <dbReference type="ChEBI" id="CHEBI:33019"/>
        <dbReference type="ChEBI" id="CHEBI:57926"/>
        <dbReference type="ChEBI" id="CHEBI:78442"/>
        <dbReference type="ChEBI" id="CHEBI:78534"/>
        <dbReference type="ChEBI" id="CHEBI:456215"/>
        <dbReference type="EC" id="6.1.1.3"/>
    </reaction>
</comment>
<dbReference type="PANTHER" id="PTHR11451:SF44">
    <property type="entry name" value="THREONINE--TRNA LIGASE, CHLOROPLASTIC_MITOCHONDRIAL 2"/>
    <property type="match status" value="1"/>
</dbReference>
<evidence type="ECO:0000256" key="3">
    <source>
        <dbReference type="ARBA" id="ARBA00013163"/>
    </source>
</evidence>
<evidence type="ECO:0000256" key="13">
    <source>
        <dbReference type="ARBA" id="ARBA00031900"/>
    </source>
</evidence>
<proteinExistence type="inferred from homology"/>
<evidence type="ECO:0000313" key="17">
    <source>
        <dbReference type="Proteomes" id="UP000693981"/>
    </source>
</evidence>
<evidence type="ECO:0000313" key="16">
    <source>
        <dbReference type="EMBL" id="KAG7395593.1"/>
    </source>
</evidence>
<dbReference type="InterPro" id="IPR033728">
    <property type="entry name" value="ThrRS_core"/>
</dbReference>
<dbReference type="InterPro" id="IPR004154">
    <property type="entry name" value="Anticodon-bd"/>
</dbReference>
<protein>
    <recommendedName>
        <fullName evidence="3">threonine--tRNA ligase</fullName>
        <ecNumber evidence="3">6.1.1.3</ecNumber>
    </recommendedName>
    <alternativeName>
        <fullName evidence="13">Threonyl-tRNA synthetase</fullName>
    </alternativeName>
</protein>
<dbReference type="HAMAP" id="MF_00184">
    <property type="entry name" value="Thr_tRNA_synth"/>
    <property type="match status" value="1"/>
</dbReference>
<keyword evidence="6" id="KW-0547">Nucleotide-binding</keyword>
<evidence type="ECO:0000259" key="15">
    <source>
        <dbReference type="PROSITE" id="PS50862"/>
    </source>
</evidence>
<dbReference type="GO" id="GO:0046872">
    <property type="term" value="F:metal ion binding"/>
    <property type="evidence" value="ECO:0007669"/>
    <property type="project" value="UniProtKB-KW"/>
</dbReference>
<dbReference type="GO" id="GO:0005759">
    <property type="term" value="C:mitochondrial matrix"/>
    <property type="evidence" value="ECO:0007669"/>
    <property type="project" value="UniProtKB-SubCell"/>
</dbReference>
<evidence type="ECO:0000256" key="12">
    <source>
        <dbReference type="ARBA" id="ARBA00023146"/>
    </source>
</evidence>
<evidence type="ECO:0000256" key="9">
    <source>
        <dbReference type="ARBA" id="ARBA00022917"/>
    </source>
</evidence>
<feature type="domain" description="Aminoacyl-transfer RNA synthetases class-II family profile" evidence="15">
    <location>
        <begin position="304"/>
        <end position="640"/>
    </location>
</feature>
<keyword evidence="16" id="KW-0689">Ribosomal protein</keyword>
<dbReference type="InterPro" id="IPR006195">
    <property type="entry name" value="aa-tRNA-synth_II"/>
</dbReference>
<keyword evidence="8" id="KW-0067">ATP-binding</keyword>
<evidence type="ECO:0000256" key="5">
    <source>
        <dbReference type="ARBA" id="ARBA00022723"/>
    </source>
</evidence>
<keyword evidence="12" id="KW-0030">Aminoacyl-tRNA synthetase</keyword>
<evidence type="ECO:0000256" key="6">
    <source>
        <dbReference type="ARBA" id="ARBA00022741"/>
    </source>
</evidence>
<dbReference type="PROSITE" id="PS50862">
    <property type="entry name" value="AA_TRNA_LIGASE_II"/>
    <property type="match status" value="1"/>
</dbReference>
<dbReference type="NCBIfam" id="TIGR00418">
    <property type="entry name" value="thrS"/>
    <property type="match status" value="1"/>
</dbReference>
<dbReference type="PANTHER" id="PTHR11451">
    <property type="entry name" value="THREONINE-TRNA LIGASE"/>
    <property type="match status" value="1"/>
</dbReference>
<dbReference type="InterPro" id="IPR002320">
    <property type="entry name" value="Thr-tRNA-ligase_IIa"/>
</dbReference>
<keyword evidence="16" id="KW-0687">Ribonucleoprotein</keyword>
<keyword evidence="10" id="KW-0809">Transit peptide</keyword>
<keyword evidence="5" id="KW-0479">Metal-binding</keyword>
<name>A0A8T1WUP0_9STRA</name>
<comment type="similarity">
    <text evidence="2">Belongs to the class-II aminoacyl-tRNA synthetase family.</text>
</comment>
<keyword evidence="9" id="KW-0648">Protein biosynthesis</keyword>
<evidence type="ECO:0000256" key="8">
    <source>
        <dbReference type="ARBA" id="ARBA00022840"/>
    </source>
</evidence>